<sequence>MNFLPRFTGIQRDCQSFKSRNPIKLAEAASCIAQLENKK</sequence>
<gene>
    <name evidence="1" type="ORF">L292_0831</name>
</gene>
<dbReference type="Proteomes" id="UP000018420">
    <property type="component" value="Unassembled WGS sequence"/>
</dbReference>
<dbReference type="AlphaFoldDB" id="S7WGR7"/>
<name>S7WGR7_ACIJU</name>
<comment type="caution">
    <text evidence="1">The sequence shown here is derived from an EMBL/GenBank/DDBJ whole genome shotgun (WGS) entry which is preliminary data.</text>
</comment>
<evidence type="ECO:0000313" key="2">
    <source>
        <dbReference type="Proteomes" id="UP000018420"/>
    </source>
</evidence>
<organism evidence="1 2">
    <name type="scientific">Acinetobacter junii CIP 107470 = MTCC 11364</name>
    <dbReference type="NCBI Taxonomy" id="1217666"/>
    <lineage>
        <taxon>Bacteria</taxon>
        <taxon>Pseudomonadati</taxon>
        <taxon>Pseudomonadota</taxon>
        <taxon>Gammaproteobacteria</taxon>
        <taxon>Moraxellales</taxon>
        <taxon>Moraxellaceae</taxon>
        <taxon>Acinetobacter</taxon>
    </lineage>
</organism>
<accession>S7WGR7</accession>
<dbReference type="EMBL" id="ASYZ01000150">
    <property type="protein sequence ID" value="EPR82290.1"/>
    <property type="molecule type" value="Genomic_DNA"/>
</dbReference>
<protein>
    <submittedName>
        <fullName evidence="1">Uncharacterized protein</fullName>
    </submittedName>
</protein>
<proteinExistence type="predicted"/>
<reference evidence="1 2" key="1">
    <citation type="submission" date="2013-05" db="EMBL/GenBank/DDBJ databases">
        <title>Genome assembly of Acinetobacter junii MTCC 11364.</title>
        <authorList>
            <person name="Khatri I."/>
            <person name="Singh N.K."/>
            <person name="Subramanian S."/>
            <person name="Mayilraj S."/>
        </authorList>
    </citation>
    <scope>NUCLEOTIDE SEQUENCE [LARGE SCALE GENOMIC DNA]</scope>
    <source>
        <strain evidence="1 2">MTCC 11364</strain>
    </source>
</reference>
<evidence type="ECO:0000313" key="1">
    <source>
        <dbReference type="EMBL" id="EPR82290.1"/>
    </source>
</evidence>
<dbReference type="PATRIC" id="fig|1330047.3.peg.2647"/>